<dbReference type="PROSITE" id="PS00455">
    <property type="entry name" value="AMP_BINDING"/>
    <property type="match status" value="1"/>
</dbReference>
<dbReference type="InterPro" id="IPR020845">
    <property type="entry name" value="AMP-binding_CS"/>
</dbReference>
<dbReference type="STRING" id="588581.Cpap_2203"/>
<evidence type="ECO:0000313" key="5">
    <source>
        <dbReference type="Proteomes" id="UP000003860"/>
    </source>
</evidence>
<dbReference type="EMBL" id="ACXX02000006">
    <property type="protein sequence ID" value="EGD47800.1"/>
    <property type="molecule type" value="Genomic_DNA"/>
</dbReference>
<name>F1TCT3_9FIRM</name>
<feature type="domain" description="AMP-dependent synthetase/ligase" evidence="3">
    <location>
        <begin position="11"/>
        <end position="361"/>
    </location>
</feature>
<dbReference type="InterPro" id="IPR042099">
    <property type="entry name" value="ANL_N_sf"/>
</dbReference>
<organism evidence="4 5">
    <name type="scientific">Ruminiclostridium papyrosolvens DSM 2782</name>
    <dbReference type="NCBI Taxonomy" id="588581"/>
    <lineage>
        <taxon>Bacteria</taxon>
        <taxon>Bacillati</taxon>
        <taxon>Bacillota</taxon>
        <taxon>Clostridia</taxon>
        <taxon>Eubacteriales</taxon>
        <taxon>Oscillospiraceae</taxon>
        <taxon>Ruminiclostridium</taxon>
    </lineage>
</organism>
<dbReference type="Gene3D" id="3.40.50.12780">
    <property type="entry name" value="N-terminal domain of ligase-like"/>
    <property type="match status" value="1"/>
</dbReference>
<comment type="similarity">
    <text evidence="1">Belongs to the ATP-dependent AMP-binding enzyme family.</text>
</comment>
<reference evidence="4" key="1">
    <citation type="submission" date="2009-07" db="EMBL/GenBank/DDBJ databases">
        <authorList>
            <consortium name="US DOE Joint Genome Institute (JGI-PGF)"/>
            <person name="Lucas S."/>
            <person name="Copeland A."/>
            <person name="Lapidus A."/>
            <person name="Glavina del Rio T."/>
            <person name="Tice H."/>
            <person name="Bruce D."/>
            <person name="Goodwin L."/>
            <person name="Pitluck S."/>
            <person name="Larimer F."/>
            <person name="Land M.L."/>
            <person name="Mouttaki H."/>
            <person name="He Z."/>
            <person name="Zhou J."/>
            <person name="Hemme C.L."/>
        </authorList>
    </citation>
    <scope>NUCLEOTIDE SEQUENCE [LARGE SCALE GENOMIC DNA]</scope>
    <source>
        <strain evidence="4">DSM 2782</strain>
    </source>
</reference>
<dbReference type="eggNOG" id="COG0318">
    <property type="taxonomic scope" value="Bacteria"/>
</dbReference>
<proteinExistence type="inferred from homology"/>
<dbReference type="PANTHER" id="PTHR43201:SF5">
    <property type="entry name" value="MEDIUM-CHAIN ACYL-COA LIGASE ACSF2, MITOCHONDRIAL"/>
    <property type="match status" value="1"/>
</dbReference>
<dbReference type="CDD" id="cd04433">
    <property type="entry name" value="AFD_class_I"/>
    <property type="match status" value="1"/>
</dbReference>
<evidence type="ECO:0000256" key="1">
    <source>
        <dbReference type="ARBA" id="ARBA00006432"/>
    </source>
</evidence>
<protein>
    <submittedName>
        <fullName evidence="4">AMP-dependent synthetase and ligase</fullName>
    </submittedName>
</protein>
<dbReference type="Pfam" id="PF00501">
    <property type="entry name" value="AMP-binding"/>
    <property type="match status" value="1"/>
</dbReference>
<evidence type="ECO:0000313" key="4">
    <source>
        <dbReference type="EMBL" id="EGD47800.1"/>
    </source>
</evidence>
<evidence type="ECO:0000259" key="3">
    <source>
        <dbReference type="Pfam" id="PF00501"/>
    </source>
</evidence>
<comment type="caution">
    <text evidence="4">The sequence shown here is derived from an EMBL/GenBank/DDBJ whole genome shotgun (WGS) entry which is preliminary data.</text>
</comment>
<accession>F1TCT3</accession>
<gene>
    <name evidence="4" type="ORF">Cpap_2203</name>
</gene>
<dbReference type="PANTHER" id="PTHR43201">
    <property type="entry name" value="ACYL-COA SYNTHETASE"/>
    <property type="match status" value="1"/>
</dbReference>
<dbReference type="AlphaFoldDB" id="F1TCT3"/>
<dbReference type="GO" id="GO:0006631">
    <property type="term" value="P:fatty acid metabolic process"/>
    <property type="evidence" value="ECO:0007669"/>
    <property type="project" value="TreeGrafter"/>
</dbReference>
<dbReference type="GO" id="GO:0031956">
    <property type="term" value="F:medium-chain fatty acid-CoA ligase activity"/>
    <property type="evidence" value="ECO:0007669"/>
    <property type="project" value="TreeGrafter"/>
</dbReference>
<dbReference type="Proteomes" id="UP000003860">
    <property type="component" value="Unassembled WGS sequence"/>
</dbReference>
<reference evidence="4" key="2">
    <citation type="submission" date="2011-01" db="EMBL/GenBank/DDBJ databases">
        <title>The Non-contiguous Finished genome of Clostridium papyrosolvens.</title>
        <authorList>
            <person name="Lucas S."/>
            <person name="Copeland A."/>
            <person name="Lapidus A."/>
            <person name="Cheng J.-F."/>
            <person name="Goodwin L."/>
            <person name="Pitluck S."/>
            <person name="Misra M."/>
            <person name="Chertkov O."/>
            <person name="Detter J.C."/>
            <person name="Han C."/>
            <person name="Tapia R."/>
            <person name="Land M."/>
            <person name="Hauser L."/>
            <person name="Kyrpides N."/>
            <person name="Ivanova N."/>
            <person name="Pagani I."/>
            <person name="Mouttaki H."/>
            <person name="He Z."/>
            <person name="Zhou J."/>
            <person name="Hemme C.L."/>
            <person name="Woyke T."/>
        </authorList>
    </citation>
    <scope>NUCLEOTIDE SEQUENCE [LARGE SCALE GENOMIC DNA]</scope>
    <source>
        <strain evidence="4">DSM 2782</strain>
    </source>
</reference>
<sequence length="487" mass="55051">MIPLSKLKKMSDKYPQKAAIIEGNKVLTYNDLYTMTGNGVSNIVSKYNIQKLKRIVFISENRYEMLVLMSIFSTLKVTFLGLGLYREYPKKIECIKSIDAEGIVYTKRYADEVKLINKGLNLLTICVDKEFTDLVRKPDETQQEFDASGISRPFESISFTSGTSGIPKVVYRDKSFDGRRFPYLIDRFGFTELDLFLVTVPFYHVSAMGWGRLFLNIGATIVLGDINNPVSMAADLVKYKITTTLIVPNILEKMTKAFEERVVEGSISLNFIIVGGKHFPADLKRRSINVFGSIVHEYYGSTETGVNVIAEPHDLIAIADSSGKEMDGSRVKILDDRNIPLPRGIKGHVAISSYQNMKGYLNAESNKVEIEDTDYIVTPDYGWMDDNGYLFLTSRSTPDINIYKLENEIVRINGIEDSYIFTGDDDRLYCVVTINHELNSNLTKVKNILESNGFNDFKIINTVIPYSMSGKVNLEKLKGMVIRVSNR</sequence>
<dbReference type="SUPFAM" id="SSF56801">
    <property type="entry name" value="Acetyl-CoA synthetase-like"/>
    <property type="match status" value="1"/>
</dbReference>
<keyword evidence="2 4" id="KW-0436">Ligase</keyword>
<dbReference type="InterPro" id="IPR000873">
    <property type="entry name" value="AMP-dep_synth/lig_dom"/>
</dbReference>
<keyword evidence="5" id="KW-1185">Reference proteome</keyword>
<evidence type="ECO:0000256" key="2">
    <source>
        <dbReference type="ARBA" id="ARBA00022598"/>
    </source>
</evidence>